<dbReference type="GO" id="GO:0003677">
    <property type="term" value="F:DNA binding"/>
    <property type="evidence" value="ECO:0007669"/>
    <property type="project" value="InterPro"/>
</dbReference>
<sequence length="278" mass="31265">MTDVDQARQALGARLRELRIAAGMSGARLADFAGWPASKVSKIEHGRQLPTEQDLTDWCQLTDSDLALPDLIATVRNVNAAYLEWRRVIADGHAHRQRQSIELESVTRLVRGYDPLIPTGLLQTRDYAEAILSRCIEFAGGANDLAEAVEMRMRRQSVLRDGVHRFHFLIGEPALYTGVGDDSVRRAQLEHLLDLMTLTRVVIGIVPKTAEFLYTTTNFVIYDRRRVHVETVTAQLTITQPGELVQYERTFTALTERALYGDHARTMIRTAAEHSSTP</sequence>
<dbReference type="InterPro" id="IPR010982">
    <property type="entry name" value="Lambda_DNA-bd_dom_sf"/>
</dbReference>
<name>A0A931N3N3_9NOCA</name>
<dbReference type="Gene3D" id="1.10.260.40">
    <property type="entry name" value="lambda repressor-like DNA-binding domains"/>
    <property type="match status" value="1"/>
</dbReference>
<dbReference type="CDD" id="cd00093">
    <property type="entry name" value="HTH_XRE"/>
    <property type="match status" value="1"/>
</dbReference>
<dbReference type="Proteomes" id="UP000655751">
    <property type="component" value="Unassembled WGS sequence"/>
</dbReference>
<dbReference type="SMART" id="SM00530">
    <property type="entry name" value="HTH_XRE"/>
    <property type="match status" value="1"/>
</dbReference>
<dbReference type="PROSITE" id="PS50943">
    <property type="entry name" value="HTH_CROC1"/>
    <property type="match status" value="1"/>
</dbReference>
<evidence type="ECO:0000313" key="2">
    <source>
        <dbReference type="EMBL" id="MBH0777366.1"/>
    </source>
</evidence>
<evidence type="ECO:0000259" key="1">
    <source>
        <dbReference type="PROSITE" id="PS50943"/>
    </source>
</evidence>
<comment type="caution">
    <text evidence="2">The sequence shown here is derived from an EMBL/GenBank/DDBJ whole genome shotgun (WGS) entry which is preliminary data.</text>
</comment>
<dbReference type="InterPro" id="IPR043917">
    <property type="entry name" value="DUF5753"/>
</dbReference>
<proteinExistence type="predicted"/>
<keyword evidence="3" id="KW-1185">Reference proteome</keyword>
<reference evidence="2" key="1">
    <citation type="submission" date="2020-11" db="EMBL/GenBank/DDBJ databases">
        <title>Nocardia NEAU-351.nov., a novel actinomycete isolated from the cow dung.</title>
        <authorList>
            <person name="Zhang X."/>
        </authorList>
    </citation>
    <scope>NUCLEOTIDE SEQUENCE</scope>
    <source>
        <strain evidence="2">NEAU-351</strain>
    </source>
</reference>
<dbReference type="Pfam" id="PF19054">
    <property type="entry name" value="DUF5753"/>
    <property type="match status" value="1"/>
</dbReference>
<gene>
    <name evidence="2" type="ORF">IT779_13860</name>
</gene>
<dbReference type="RefSeq" id="WP_196149718.1">
    <property type="nucleotide sequence ID" value="NZ_JADMLG010000005.1"/>
</dbReference>
<accession>A0A931N3N3</accession>
<organism evidence="2 3">
    <name type="scientific">Nocardia bovistercoris</name>
    <dbReference type="NCBI Taxonomy" id="2785916"/>
    <lineage>
        <taxon>Bacteria</taxon>
        <taxon>Bacillati</taxon>
        <taxon>Actinomycetota</taxon>
        <taxon>Actinomycetes</taxon>
        <taxon>Mycobacteriales</taxon>
        <taxon>Nocardiaceae</taxon>
        <taxon>Nocardia</taxon>
    </lineage>
</organism>
<protein>
    <submittedName>
        <fullName evidence="2">Helix-turn-helix domain-containing protein</fullName>
    </submittedName>
</protein>
<dbReference type="Pfam" id="PF13560">
    <property type="entry name" value="HTH_31"/>
    <property type="match status" value="1"/>
</dbReference>
<dbReference type="EMBL" id="JADMLG010000005">
    <property type="protein sequence ID" value="MBH0777366.1"/>
    <property type="molecule type" value="Genomic_DNA"/>
</dbReference>
<dbReference type="InterPro" id="IPR001387">
    <property type="entry name" value="Cro/C1-type_HTH"/>
</dbReference>
<dbReference type="SUPFAM" id="SSF47413">
    <property type="entry name" value="lambda repressor-like DNA-binding domains"/>
    <property type="match status" value="1"/>
</dbReference>
<dbReference type="AlphaFoldDB" id="A0A931N3N3"/>
<evidence type="ECO:0000313" key="3">
    <source>
        <dbReference type="Proteomes" id="UP000655751"/>
    </source>
</evidence>
<feature type="domain" description="HTH cro/C1-type" evidence="1">
    <location>
        <begin position="15"/>
        <end position="55"/>
    </location>
</feature>